<dbReference type="EMBL" id="CM039435">
    <property type="protein sequence ID" value="KAI4317294.1"/>
    <property type="molecule type" value="Genomic_DNA"/>
</dbReference>
<dbReference type="Proteomes" id="UP000828941">
    <property type="component" value="Chromosome 10"/>
</dbReference>
<keyword evidence="2" id="KW-1185">Reference proteome</keyword>
<name>A0ACB9LZI1_BAUVA</name>
<proteinExistence type="predicted"/>
<gene>
    <name evidence="1" type="ORF">L6164_025175</name>
</gene>
<organism evidence="1 2">
    <name type="scientific">Bauhinia variegata</name>
    <name type="common">Purple orchid tree</name>
    <name type="synonym">Phanera variegata</name>
    <dbReference type="NCBI Taxonomy" id="167791"/>
    <lineage>
        <taxon>Eukaryota</taxon>
        <taxon>Viridiplantae</taxon>
        <taxon>Streptophyta</taxon>
        <taxon>Embryophyta</taxon>
        <taxon>Tracheophyta</taxon>
        <taxon>Spermatophyta</taxon>
        <taxon>Magnoliopsida</taxon>
        <taxon>eudicotyledons</taxon>
        <taxon>Gunneridae</taxon>
        <taxon>Pentapetalae</taxon>
        <taxon>rosids</taxon>
        <taxon>fabids</taxon>
        <taxon>Fabales</taxon>
        <taxon>Fabaceae</taxon>
        <taxon>Cercidoideae</taxon>
        <taxon>Cercideae</taxon>
        <taxon>Bauhiniinae</taxon>
        <taxon>Bauhinia</taxon>
    </lineage>
</organism>
<comment type="caution">
    <text evidence="1">The sequence shown here is derived from an EMBL/GenBank/DDBJ whole genome shotgun (WGS) entry which is preliminary data.</text>
</comment>
<sequence>MPEQNGDRFYVGFVQCLFAQTNDYYFKAFSFSVYIPRSTHNFNLNLIRLDVQRLLPVGSLWKTRQLRTLSNTNPLSLPRTSAVFLHQQNPASSCQILNLLRIKAVTNKSFP</sequence>
<protein>
    <submittedName>
        <fullName evidence="1">Uncharacterized protein</fullName>
    </submittedName>
</protein>
<reference evidence="1 2" key="1">
    <citation type="journal article" date="2022" name="DNA Res.">
        <title>Chromosomal-level genome assembly of the orchid tree Bauhinia variegata (Leguminosae; Cercidoideae) supports the allotetraploid origin hypothesis of Bauhinia.</title>
        <authorList>
            <person name="Zhong Y."/>
            <person name="Chen Y."/>
            <person name="Zheng D."/>
            <person name="Pang J."/>
            <person name="Liu Y."/>
            <person name="Luo S."/>
            <person name="Meng S."/>
            <person name="Qian L."/>
            <person name="Wei D."/>
            <person name="Dai S."/>
            <person name="Zhou R."/>
        </authorList>
    </citation>
    <scope>NUCLEOTIDE SEQUENCE [LARGE SCALE GENOMIC DNA]</scope>
    <source>
        <strain evidence="1">BV-YZ2020</strain>
    </source>
</reference>
<accession>A0ACB9LZI1</accession>
<evidence type="ECO:0000313" key="1">
    <source>
        <dbReference type="EMBL" id="KAI4317294.1"/>
    </source>
</evidence>
<evidence type="ECO:0000313" key="2">
    <source>
        <dbReference type="Proteomes" id="UP000828941"/>
    </source>
</evidence>